<dbReference type="Proteomes" id="UP000320293">
    <property type="component" value="Unassembled WGS sequence"/>
</dbReference>
<evidence type="ECO:0000313" key="7">
    <source>
        <dbReference type="Proteomes" id="UP000320293"/>
    </source>
</evidence>
<dbReference type="GO" id="GO:0005737">
    <property type="term" value="C:cytoplasm"/>
    <property type="evidence" value="ECO:0007669"/>
    <property type="project" value="TreeGrafter"/>
</dbReference>
<dbReference type="GO" id="GO:0008610">
    <property type="term" value="P:lipid biosynthetic process"/>
    <property type="evidence" value="ECO:0007669"/>
    <property type="project" value="UniProtKB-ARBA"/>
</dbReference>
<dbReference type="PROSITE" id="PS50075">
    <property type="entry name" value="CARRIER"/>
    <property type="match status" value="1"/>
</dbReference>
<dbReference type="GO" id="GO:0072330">
    <property type="term" value="P:monocarboxylic acid biosynthetic process"/>
    <property type="evidence" value="ECO:0007669"/>
    <property type="project" value="UniProtKB-ARBA"/>
</dbReference>
<dbReference type="FunFam" id="2.30.38.10:FF:000001">
    <property type="entry name" value="Non-ribosomal peptide synthetase PvdI"/>
    <property type="match status" value="1"/>
</dbReference>
<dbReference type="InterPro" id="IPR001242">
    <property type="entry name" value="Condensation_dom"/>
</dbReference>
<dbReference type="Gene3D" id="2.30.38.10">
    <property type="entry name" value="Luciferase, Domain 3"/>
    <property type="match status" value="1"/>
</dbReference>
<sequence>MNHNSQDKQKLLKLLLQKKGIDLKKVNTIPRRNSDSVVPLSFAQEQLWLLYQLEDKGYTYNMAFQFQIEGHLEVELFRKSLETIMQRHEVLHTRFQEVDGVLLQIINPEIKLNFPLINLESLSTVEQSQELNRLIDQEIYTPFELTQAPLLRTFIVKLREDYYVFFFSLHHSVFDGWSMKVFLQELSTLYQAFLKQEANPLPDLPIQYGDFALWQRQQLQGDKLTDQVNYWQHKLSGISPLLDLPTDKPRPPIQTFIGSRCQFNVNQELTEKLKNLSQQLSVTLNMTLLTAFSVLLYRYSHQEDIVVGIPTGNRQFPEIEPLIGCFINTLAIRTNLNHNISFQALLAEVKQAVLEAYEHQDLPLEKVVEAVNPQRNVSYNPLFQVMFSWEDMLHIDELSIGDLRLTPVKIDAMIAQFDLTLAMQETPEGLLGFFDYNSDLFNPETLERMMRHFQVLLAGIVKNPEQSIGTLPLLTQDEQNLLFQWNDTERSDHLNGCIHQLFEEQVKRTPDAIVLVFGEQSLTYQELNTKANQLAHYLQSMGVEKEVLVGLYLERSPSIIIALLAILKVGGAYVPLDPDYPQKRLAYIAQDSQFNILITQKSLENTLPVEGVKVICIDDFEFKNQDSENPISTVQPENLLCLLYTSGSTGTPKGVMLTHQALVSHSWAISEVFGLTSADRVLQFASFSFDVAAEEIFPTWLTGGCVVLRPKELFPTMTDFANFIESESLSVLNITPAYWHEWAVAISHETATVPPSLRLVAVGGDVVSPATVTLWKKWVGKRVNCLNVYGPTEASVTAIVHDLLDDETEAINSVLIGRPIANTKAYILDENLQPVPIGVRGELYLSGPRLAQGYLNRPDLTAQKFINNPYSLTKYSRLYKTGDIARYLPHGSIECFGRIDNQVKIRGFRIELGEIEVALAEYPEMRANTVIVREDEINNKQLVAYIVPKKQSIDSRELRKFLKQKLPDYMIPSFFIELEELPLTNNGKVDRKALPIPAKSDESKTIISPRTTTEKIVAEIWQDVLGLKQISIFDNFFDLGGHSLKAAQVISRLREKLSISIPLSSLFSEPTVAGLSYNLELNLSSNVADNDQIQINYRENWGAEIILDSSIQPPNSPTQFPQKPVNILLTGATGFLGIHLLADLLDETEANIYCLIRSNNPEKAQEKIHKKLKTFQLWKENQSDRIIPVIGDLVEKSLGLSEPEFLELANKLDVIYHNAASTNTIYPYSLLKPTNVLGTQEILRLACLSKPKPVHFVSTTSVFSPSYAQSNLIKESDPLGINHGLNAGYTQSKWVAEKLVMEARDRGLPVTIFRAARIIGHSKTGIGNTEDLFCRLIKGCIQLGMTPDFGDSTEDLTPVDYVSGAIVHLASQESSLGKAFHLLNSHPTLNHDLFDCVREMGYPLQLVSFEKWRSHLREQCKINTDNALSPVLDMFSDDNLEAGEPLNLDCQNTLNGLKDTLLNFPSIDKELLQVYFDYFTKSGFLTQ</sequence>
<dbReference type="SUPFAM" id="SSF56801">
    <property type="entry name" value="Acetyl-CoA synthetase-like"/>
    <property type="match status" value="1"/>
</dbReference>
<keyword evidence="2" id="KW-0596">Phosphopantetheine</keyword>
<reference evidence="6 7" key="1">
    <citation type="submission" date="2019-01" db="EMBL/GenBank/DDBJ databases">
        <title>Coherence of Microcystis species and biogeography revealed through population genomics.</title>
        <authorList>
            <person name="Perez-Carrascal O.M."/>
            <person name="Terrat Y."/>
            <person name="Giani A."/>
            <person name="Fortin N."/>
            <person name="Tromas N."/>
            <person name="Shapiro B.J."/>
        </authorList>
    </citation>
    <scope>NUCLEOTIDE SEQUENCE [LARGE SCALE GENOMIC DNA]</scope>
    <source>
        <strain evidence="6">Ma_QC_Ca_00000000_S207</strain>
    </source>
</reference>
<feature type="domain" description="Carrier" evidence="5">
    <location>
        <begin position="1008"/>
        <end position="1083"/>
    </location>
</feature>
<dbReference type="FunFam" id="3.40.50.12780:FF:000012">
    <property type="entry name" value="Non-ribosomal peptide synthetase"/>
    <property type="match status" value="1"/>
</dbReference>
<dbReference type="PANTHER" id="PTHR45527">
    <property type="entry name" value="NONRIBOSOMAL PEPTIDE SYNTHETASE"/>
    <property type="match status" value="1"/>
</dbReference>
<evidence type="ECO:0000256" key="3">
    <source>
        <dbReference type="ARBA" id="ARBA00022553"/>
    </source>
</evidence>
<dbReference type="InterPro" id="IPR009081">
    <property type="entry name" value="PP-bd_ACP"/>
</dbReference>
<protein>
    <submittedName>
        <fullName evidence="6">Amino acid adenylation domain-containing protein</fullName>
    </submittedName>
</protein>
<organism evidence="6 7">
    <name type="scientific">Microcystis aeruginosa Ma_QC_Ca_00000000_S207</name>
    <dbReference type="NCBI Taxonomy" id="2486251"/>
    <lineage>
        <taxon>Bacteria</taxon>
        <taxon>Bacillati</taxon>
        <taxon>Cyanobacteriota</taxon>
        <taxon>Cyanophyceae</taxon>
        <taxon>Oscillatoriophycideae</taxon>
        <taxon>Chroococcales</taxon>
        <taxon>Microcystaceae</taxon>
        <taxon>Microcystis</taxon>
    </lineage>
</organism>
<dbReference type="PROSITE" id="PS00455">
    <property type="entry name" value="AMP_BINDING"/>
    <property type="match status" value="1"/>
</dbReference>
<accession>A0A552F9K8</accession>
<dbReference type="Pfam" id="PF07993">
    <property type="entry name" value="NAD_binding_4"/>
    <property type="match status" value="1"/>
</dbReference>
<dbReference type="InterPro" id="IPR010080">
    <property type="entry name" value="Thioester_reductase-like_dom"/>
</dbReference>
<dbReference type="InterPro" id="IPR036736">
    <property type="entry name" value="ACP-like_sf"/>
</dbReference>
<dbReference type="PANTHER" id="PTHR45527:SF1">
    <property type="entry name" value="FATTY ACID SYNTHASE"/>
    <property type="match status" value="1"/>
</dbReference>
<dbReference type="InterPro" id="IPR025110">
    <property type="entry name" value="AMP-bd_C"/>
</dbReference>
<evidence type="ECO:0000256" key="4">
    <source>
        <dbReference type="ARBA" id="ARBA00022598"/>
    </source>
</evidence>
<dbReference type="SUPFAM" id="SSF52777">
    <property type="entry name" value="CoA-dependent acyltransferases"/>
    <property type="match status" value="2"/>
</dbReference>
<dbReference type="EMBL" id="SFBF01000354">
    <property type="protein sequence ID" value="TRU43408.1"/>
    <property type="molecule type" value="Genomic_DNA"/>
</dbReference>
<dbReference type="NCBIfam" id="TIGR01746">
    <property type="entry name" value="Thioester-redct"/>
    <property type="match status" value="1"/>
</dbReference>
<dbReference type="Gene3D" id="3.30.300.30">
    <property type="match status" value="1"/>
</dbReference>
<dbReference type="GO" id="GO:0031177">
    <property type="term" value="F:phosphopantetheine binding"/>
    <property type="evidence" value="ECO:0007669"/>
    <property type="project" value="TreeGrafter"/>
</dbReference>
<dbReference type="CDD" id="cd05235">
    <property type="entry name" value="SDR_e1"/>
    <property type="match status" value="1"/>
</dbReference>
<dbReference type="InterPro" id="IPR020845">
    <property type="entry name" value="AMP-binding_CS"/>
</dbReference>
<keyword evidence="3" id="KW-0597">Phosphoprotein</keyword>
<dbReference type="InterPro" id="IPR036291">
    <property type="entry name" value="NAD(P)-bd_dom_sf"/>
</dbReference>
<dbReference type="Gene3D" id="3.40.50.720">
    <property type="entry name" value="NAD(P)-binding Rossmann-like Domain"/>
    <property type="match status" value="1"/>
</dbReference>
<dbReference type="InterPro" id="IPR013120">
    <property type="entry name" value="FAR_NAD-bd"/>
</dbReference>
<gene>
    <name evidence="6" type="ORF">EWV91_18790</name>
</gene>
<evidence type="ECO:0000313" key="6">
    <source>
        <dbReference type="EMBL" id="TRU43408.1"/>
    </source>
</evidence>
<dbReference type="InterPro" id="IPR000873">
    <property type="entry name" value="AMP-dep_synth/lig_dom"/>
</dbReference>
<dbReference type="FunFam" id="1.10.1200.10:FF:000016">
    <property type="entry name" value="Non-ribosomal peptide synthase"/>
    <property type="match status" value="1"/>
</dbReference>
<evidence type="ECO:0000256" key="1">
    <source>
        <dbReference type="ARBA" id="ARBA00001957"/>
    </source>
</evidence>
<dbReference type="GO" id="GO:0044550">
    <property type="term" value="P:secondary metabolite biosynthetic process"/>
    <property type="evidence" value="ECO:0007669"/>
    <property type="project" value="UniProtKB-ARBA"/>
</dbReference>
<evidence type="ECO:0000259" key="5">
    <source>
        <dbReference type="PROSITE" id="PS50075"/>
    </source>
</evidence>
<dbReference type="SUPFAM" id="SSF51735">
    <property type="entry name" value="NAD(P)-binding Rossmann-fold domains"/>
    <property type="match status" value="1"/>
</dbReference>
<dbReference type="Gene3D" id="1.10.1200.10">
    <property type="entry name" value="ACP-like"/>
    <property type="match status" value="1"/>
</dbReference>
<dbReference type="Pfam" id="PF00550">
    <property type="entry name" value="PP-binding"/>
    <property type="match status" value="1"/>
</dbReference>
<dbReference type="PROSITE" id="PS00012">
    <property type="entry name" value="PHOSPHOPANTETHEINE"/>
    <property type="match status" value="1"/>
</dbReference>
<dbReference type="FunFam" id="3.40.50.980:FF:000001">
    <property type="entry name" value="Non-ribosomal peptide synthetase"/>
    <property type="match status" value="1"/>
</dbReference>
<dbReference type="Gene3D" id="3.30.559.10">
    <property type="entry name" value="Chloramphenicol acetyltransferase-like domain"/>
    <property type="match status" value="1"/>
</dbReference>
<dbReference type="InterPro" id="IPR006162">
    <property type="entry name" value="Ppantetheine_attach_site"/>
</dbReference>
<dbReference type="Gene3D" id="3.40.50.980">
    <property type="match status" value="2"/>
</dbReference>
<dbReference type="InterPro" id="IPR010071">
    <property type="entry name" value="AA_adenyl_dom"/>
</dbReference>
<dbReference type="SUPFAM" id="SSF47336">
    <property type="entry name" value="ACP-like"/>
    <property type="match status" value="1"/>
</dbReference>
<name>A0A552F9K8_MICAE</name>
<dbReference type="GO" id="GO:0016874">
    <property type="term" value="F:ligase activity"/>
    <property type="evidence" value="ECO:0007669"/>
    <property type="project" value="UniProtKB-KW"/>
</dbReference>
<dbReference type="InterPro" id="IPR045851">
    <property type="entry name" value="AMP-bd_C_sf"/>
</dbReference>
<dbReference type="Pfam" id="PF00668">
    <property type="entry name" value="Condensation"/>
    <property type="match status" value="1"/>
</dbReference>
<dbReference type="Pfam" id="PF13193">
    <property type="entry name" value="AMP-binding_C"/>
    <property type="match status" value="1"/>
</dbReference>
<comment type="caution">
    <text evidence="6">The sequence shown here is derived from an EMBL/GenBank/DDBJ whole genome shotgun (WGS) entry which is preliminary data.</text>
</comment>
<proteinExistence type="predicted"/>
<comment type="cofactor">
    <cofactor evidence="1">
        <name>pantetheine 4'-phosphate</name>
        <dbReference type="ChEBI" id="CHEBI:47942"/>
    </cofactor>
</comment>
<dbReference type="GO" id="GO:0043041">
    <property type="term" value="P:amino acid activation for nonribosomal peptide biosynthetic process"/>
    <property type="evidence" value="ECO:0007669"/>
    <property type="project" value="TreeGrafter"/>
</dbReference>
<dbReference type="PIRSF" id="PIRSF001617">
    <property type="entry name" value="Alpha-AR"/>
    <property type="match status" value="1"/>
</dbReference>
<dbReference type="InterPro" id="IPR023213">
    <property type="entry name" value="CAT-like_dom_sf"/>
</dbReference>
<dbReference type="CDD" id="cd19531">
    <property type="entry name" value="LCL_NRPS-like"/>
    <property type="match status" value="1"/>
</dbReference>
<keyword evidence="4" id="KW-0436">Ligase</keyword>
<dbReference type="NCBIfam" id="TIGR01733">
    <property type="entry name" value="AA-adenyl-dom"/>
    <property type="match status" value="1"/>
</dbReference>
<dbReference type="Pfam" id="PF00501">
    <property type="entry name" value="AMP-binding"/>
    <property type="match status" value="1"/>
</dbReference>
<dbReference type="Gene3D" id="3.30.559.30">
    <property type="entry name" value="Nonribosomal peptide synthetase, condensation domain"/>
    <property type="match status" value="1"/>
</dbReference>
<evidence type="ECO:0000256" key="2">
    <source>
        <dbReference type="ARBA" id="ARBA00022450"/>
    </source>
</evidence>
<dbReference type="FunFam" id="3.30.300.30:FF:000010">
    <property type="entry name" value="Enterobactin synthetase component F"/>
    <property type="match status" value="1"/>
</dbReference>